<keyword evidence="7" id="KW-1185">Reference proteome</keyword>
<dbReference type="Pfam" id="PF00098">
    <property type="entry name" value="zf-CCHC"/>
    <property type="match status" value="1"/>
</dbReference>
<dbReference type="InterPro" id="IPR036875">
    <property type="entry name" value="Znf_CCHC_sf"/>
</dbReference>
<feature type="compositionally biased region" description="Pro residues" evidence="3">
    <location>
        <begin position="220"/>
        <end position="232"/>
    </location>
</feature>
<dbReference type="GO" id="GO:0008270">
    <property type="term" value="F:zinc ion binding"/>
    <property type="evidence" value="ECO:0007669"/>
    <property type="project" value="UniProtKB-KW"/>
</dbReference>
<reference evidence="6 7" key="1">
    <citation type="journal article" date="2018" name="Nat. Ecol. Evol.">
        <title>Pezizomycetes genomes reveal the molecular basis of ectomycorrhizal truffle lifestyle.</title>
        <authorList>
            <person name="Murat C."/>
            <person name="Payen T."/>
            <person name="Noel B."/>
            <person name="Kuo A."/>
            <person name="Morin E."/>
            <person name="Chen J."/>
            <person name="Kohler A."/>
            <person name="Krizsan K."/>
            <person name="Balestrini R."/>
            <person name="Da Silva C."/>
            <person name="Montanini B."/>
            <person name="Hainaut M."/>
            <person name="Levati E."/>
            <person name="Barry K.W."/>
            <person name="Belfiori B."/>
            <person name="Cichocki N."/>
            <person name="Clum A."/>
            <person name="Dockter R.B."/>
            <person name="Fauchery L."/>
            <person name="Guy J."/>
            <person name="Iotti M."/>
            <person name="Le Tacon F."/>
            <person name="Lindquist E.A."/>
            <person name="Lipzen A."/>
            <person name="Malagnac F."/>
            <person name="Mello A."/>
            <person name="Molinier V."/>
            <person name="Miyauchi S."/>
            <person name="Poulain J."/>
            <person name="Riccioni C."/>
            <person name="Rubini A."/>
            <person name="Sitrit Y."/>
            <person name="Splivallo R."/>
            <person name="Traeger S."/>
            <person name="Wang M."/>
            <person name="Zifcakova L."/>
            <person name="Wipf D."/>
            <person name="Zambonelli A."/>
            <person name="Paolocci F."/>
            <person name="Nowrousian M."/>
            <person name="Ottonello S."/>
            <person name="Baldrian P."/>
            <person name="Spatafora J.W."/>
            <person name="Henrissat B."/>
            <person name="Nagy L.G."/>
            <person name="Aury J.M."/>
            <person name="Wincker P."/>
            <person name="Grigoriev I.V."/>
            <person name="Bonfante P."/>
            <person name="Martin F.M."/>
        </authorList>
    </citation>
    <scope>NUCLEOTIDE SEQUENCE [LARGE SCALE GENOMIC DNA]</scope>
    <source>
        <strain evidence="6 7">RN42</strain>
    </source>
</reference>
<feature type="compositionally biased region" description="Acidic residues" evidence="3">
    <location>
        <begin position="1046"/>
        <end position="1063"/>
    </location>
</feature>
<evidence type="ECO:0000313" key="6">
    <source>
        <dbReference type="EMBL" id="RPA74107.1"/>
    </source>
</evidence>
<sequence length="1110" mass="127527">MEQASGVFVLVVVIWCPYSGHTLSVPSKEEARRKERRKRLCRGTQKRSTEMVCRGERLRKGGLQATTSQEGPIRGACSQGQGNEVFWSMGLTILQEGLVGKGGKSHCDKKGKIYPTKTREDGKEELIEKQHSEEFPEKSTINLAESEFHDFTNHDFLYFPELCETRLQLLIRKGRRLQQLANNSSFHHFITEARCTSFPEVHQHLEELLRGEDPEDVFTAPPPQKPNTPEPPSSAVVPEADIWQYEDSETDTVAPSETSSDEFEEKPSDGGNRLDWELLNTSPTWQNSPHQFPNWQQSPTPNKKRGQTMEQAERAKKNAFELGLEGEAKVYYDQLEAKIRRDSYAVIATFHRKYCVGKDVAEEKRVRKATLEKFKKAIDQKDKTLAQHFAEAVFMYDLLDDKYKMAQDGGELELEESFVDGLLDPTLKDTIRSNLHQSGKSVNFNVRDVIKIVKFVRRKQWDEDEYNKGYQLMKEKELGLEKPEKDEGMKELVKAVGKLVEKVGSLVATGSQPPSVVAPRPYVPYVPPPREPYQPQQRQWPARASQNVVCFRCGETGHISRGCENAPLSREESLRLQDKSREMRENRNFRGEVATNQVEWISDEWAEAKPTTSKKDEETKQLIRFPKDDGIRVFDTQSIEVFRVKEVEVNEVGNKRTRDDLTASSGSARERQVSSRRRLGLRQGRAETIADDADDEVNVFIGKEAEERARKEEQRRISKMREELKKREAILRKKAATTGGPPRRKGKPQRKITRLLGNQPQLDVRELMQQTKFNLPGGYTTSFAQLFDSNPFMRTQMAWYCQSEESLMQTERMDLDAAVNVEALEVIKSKGRTDKDRQAHSEPDEFQKIGNYYTLATLKVGEDKVVQLKRCLLDGGAMVTLINKKLVKKYNLACKRVKGLMMRTATDELVDLTLECLVYLKVGHIWAWHTAYVNPKDCGYSILLSRRWLCQVRAIGDYGLVPKYFIKFRDGKVCEVPRDLSGENEPLDEPKPFSVFRTEGFETRDARFVKELEEVEDDMAREMVEKWSVAVQAGDGSEGDEQFKSEEEEEEDYFQYSESEEDELFMSEDEEAMKEWLEAEKINHAEYFSTDEEEGIDEMLVVREKKAGKA</sequence>
<proteinExistence type="predicted"/>
<keyword evidence="2" id="KW-0175">Coiled coil</keyword>
<feature type="coiled-coil region" evidence="2">
    <location>
        <begin position="703"/>
        <end position="730"/>
    </location>
</feature>
<dbReference type="EMBL" id="ML119800">
    <property type="protein sequence ID" value="RPA74107.1"/>
    <property type="molecule type" value="Genomic_DNA"/>
</dbReference>
<accession>A0A3N4HLJ0</accession>
<evidence type="ECO:0000259" key="5">
    <source>
        <dbReference type="PROSITE" id="PS50158"/>
    </source>
</evidence>
<dbReference type="SMART" id="SM00343">
    <property type="entry name" value="ZnF_C2HC"/>
    <property type="match status" value="1"/>
</dbReference>
<feature type="chain" id="PRO_5017988521" description="CCHC-type domain-containing protein" evidence="4">
    <location>
        <begin position="23"/>
        <end position="1110"/>
    </location>
</feature>
<dbReference type="Proteomes" id="UP000275078">
    <property type="component" value="Unassembled WGS sequence"/>
</dbReference>
<dbReference type="SUPFAM" id="SSF57756">
    <property type="entry name" value="Retrovirus zinc finger-like domains"/>
    <property type="match status" value="1"/>
</dbReference>
<keyword evidence="1" id="KW-0862">Zinc</keyword>
<name>A0A3N4HLJ0_ASCIM</name>
<feature type="region of interest" description="Disordered" evidence="3">
    <location>
        <begin position="211"/>
        <end position="235"/>
    </location>
</feature>
<dbReference type="STRING" id="1160509.A0A3N4HLJ0"/>
<feature type="signal peptide" evidence="4">
    <location>
        <begin position="1"/>
        <end position="22"/>
    </location>
</feature>
<dbReference type="PROSITE" id="PS50158">
    <property type="entry name" value="ZF_CCHC"/>
    <property type="match status" value="1"/>
</dbReference>
<dbReference type="CDD" id="cd00303">
    <property type="entry name" value="retropepsin_like"/>
    <property type="match status" value="1"/>
</dbReference>
<evidence type="ECO:0000256" key="1">
    <source>
        <dbReference type="PROSITE-ProRule" id="PRU00047"/>
    </source>
</evidence>
<protein>
    <recommendedName>
        <fullName evidence="5">CCHC-type domain-containing protein</fullName>
    </recommendedName>
</protein>
<feature type="region of interest" description="Disordered" evidence="3">
    <location>
        <begin position="247"/>
        <end position="313"/>
    </location>
</feature>
<dbReference type="Gene3D" id="4.10.60.10">
    <property type="entry name" value="Zinc finger, CCHC-type"/>
    <property type="match status" value="1"/>
</dbReference>
<feature type="region of interest" description="Disordered" evidence="3">
    <location>
        <begin position="1034"/>
        <end position="1063"/>
    </location>
</feature>
<dbReference type="AlphaFoldDB" id="A0A3N4HLJ0"/>
<dbReference type="GO" id="GO:0003676">
    <property type="term" value="F:nucleic acid binding"/>
    <property type="evidence" value="ECO:0007669"/>
    <property type="project" value="InterPro"/>
</dbReference>
<feature type="compositionally biased region" description="Basic and acidic residues" evidence="3">
    <location>
        <begin position="265"/>
        <end position="276"/>
    </location>
</feature>
<gene>
    <name evidence="6" type="ORF">BJ508DRAFT_313193</name>
</gene>
<keyword evidence="1" id="KW-0863">Zinc-finger</keyword>
<keyword evidence="4" id="KW-0732">Signal</keyword>
<dbReference type="OrthoDB" id="5430981at2759"/>
<evidence type="ECO:0000313" key="7">
    <source>
        <dbReference type="Proteomes" id="UP000275078"/>
    </source>
</evidence>
<feature type="compositionally biased region" description="Polar residues" evidence="3">
    <location>
        <begin position="279"/>
        <end position="301"/>
    </location>
</feature>
<feature type="region of interest" description="Disordered" evidence="3">
    <location>
        <begin position="656"/>
        <end position="680"/>
    </location>
</feature>
<keyword evidence="1" id="KW-0479">Metal-binding</keyword>
<evidence type="ECO:0000256" key="2">
    <source>
        <dbReference type="SAM" id="Coils"/>
    </source>
</evidence>
<evidence type="ECO:0000256" key="4">
    <source>
        <dbReference type="SAM" id="SignalP"/>
    </source>
</evidence>
<evidence type="ECO:0000256" key="3">
    <source>
        <dbReference type="SAM" id="MobiDB-lite"/>
    </source>
</evidence>
<feature type="domain" description="CCHC-type" evidence="5">
    <location>
        <begin position="550"/>
        <end position="565"/>
    </location>
</feature>
<dbReference type="InterPro" id="IPR001878">
    <property type="entry name" value="Znf_CCHC"/>
</dbReference>
<organism evidence="6 7">
    <name type="scientific">Ascobolus immersus RN42</name>
    <dbReference type="NCBI Taxonomy" id="1160509"/>
    <lineage>
        <taxon>Eukaryota</taxon>
        <taxon>Fungi</taxon>
        <taxon>Dikarya</taxon>
        <taxon>Ascomycota</taxon>
        <taxon>Pezizomycotina</taxon>
        <taxon>Pezizomycetes</taxon>
        <taxon>Pezizales</taxon>
        <taxon>Ascobolaceae</taxon>
        <taxon>Ascobolus</taxon>
    </lineage>
</organism>